<keyword evidence="4" id="KW-1185">Reference proteome</keyword>
<accession>A0A1M6UCM2</accession>
<dbReference type="InterPro" id="IPR002178">
    <property type="entry name" value="PTS_EIIA_type-2_dom"/>
</dbReference>
<dbReference type="InterPro" id="IPR051541">
    <property type="entry name" value="PTS_SugarTrans_NitroReg"/>
</dbReference>
<protein>
    <submittedName>
        <fullName evidence="2">PTS system, fructose-specific IIC component</fullName>
    </submittedName>
</protein>
<dbReference type="AlphaFoldDB" id="A0A1M6UCM2"/>
<organism evidence="2 4">
    <name type="scientific">Fibrobacter intestinalis</name>
    <dbReference type="NCBI Taxonomy" id="28122"/>
    <lineage>
        <taxon>Bacteria</taxon>
        <taxon>Pseudomonadati</taxon>
        <taxon>Fibrobacterota</taxon>
        <taxon>Fibrobacteria</taxon>
        <taxon>Fibrobacterales</taxon>
        <taxon>Fibrobacteraceae</taxon>
        <taxon>Fibrobacter</taxon>
    </lineage>
</organism>
<dbReference type="EMBL" id="FUWU01000065">
    <property type="protein sequence ID" value="SKA12278.1"/>
    <property type="molecule type" value="Genomic_DNA"/>
</dbReference>
<dbReference type="PROSITE" id="PS51094">
    <property type="entry name" value="PTS_EIIA_TYPE_2"/>
    <property type="match status" value="1"/>
</dbReference>
<reference evidence="3 5" key="3">
    <citation type="submission" date="2017-02" db="EMBL/GenBank/DDBJ databases">
        <authorList>
            <person name="Peterson S.W."/>
        </authorList>
    </citation>
    <scope>NUCLEOTIDE SEQUENCE [LARGE SCALE GENOMIC DNA]</scope>
    <source>
        <strain evidence="3 5">ATCC 43854</strain>
    </source>
</reference>
<evidence type="ECO:0000313" key="4">
    <source>
        <dbReference type="Proteomes" id="UP000184275"/>
    </source>
</evidence>
<gene>
    <name evidence="3" type="ORF">SAMN02745108_02599</name>
    <name evidence="2" type="ORF">SAMN05720469_11353</name>
</gene>
<dbReference type="CDD" id="cd00211">
    <property type="entry name" value="PTS_IIA_fru"/>
    <property type="match status" value="1"/>
</dbReference>
<reference evidence="2" key="1">
    <citation type="submission" date="2016-11" db="EMBL/GenBank/DDBJ databases">
        <authorList>
            <person name="Jaros S."/>
            <person name="Januszkiewicz K."/>
            <person name="Wedrychowicz H."/>
        </authorList>
    </citation>
    <scope>NUCLEOTIDE SEQUENCE [LARGE SCALE GENOMIC DNA]</scope>
    <source>
        <strain evidence="2">UWOS</strain>
    </source>
</reference>
<dbReference type="STRING" id="28122.SAMN02745108_02599"/>
<dbReference type="Pfam" id="PF00359">
    <property type="entry name" value="PTS_EIIA_2"/>
    <property type="match status" value="1"/>
</dbReference>
<name>A0A1M6UCM2_9BACT</name>
<dbReference type="PROSITE" id="PS00372">
    <property type="entry name" value="PTS_EIIA_TYPE_2_HIS"/>
    <property type="match status" value="1"/>
</dbReference>
<dbReference type="Proteomes" id="UP000190449">
    <property type="component" value="Unassembled WGS sequence"/>
</dbReference>
<evidence type="ECO:0000313" key="3">
    <source>
        <dbReference type="EMBL" id="SKA12278.1"/>
    </source>
</evidence>
<dbReference type="Proteomes" id="UP000184275">
    <property type="component" value="Unassembled WGS sequence"/>
</dbReference>
<evidence type="ECO:0000313" key="5">
    <source>
        <dbReference type="Proteomes" id="UP000190449"/>
    </source>
</evidence>
<reference evidence="4" key="2">
    <citation type="submission" date="2016-11" db="EMBL/GenBank/DDBJ databases">
        <authorList>
            <person name="Varghese N."/>
            <person name="Submissions S."/>
        </authorList>
    </citation>
    <scope>NUCLEOTIDE SEQUENCE [LARGE SCALE GENOMIC DNA]</scope>
    <source>
        <strain evidence="4">UWOS</strain>
    </source>
</reference>
<accession>A0A1T4R9C7</accession>
<dbReference type="EMBL" id="FRAW01000013">
    <property type="protein sequence ID" value="SHK66982.1"/>
    <property type="molecule type" value="Genomic_DNA"/>
</dbReference>
<proteinExistence type="predicted"/>
<dbReference type="InterPro" id="IPR016152">
    <property type="entry name" value="PTrfase/Anion_transptr"/>
</dbReference>
<dbReference type="RefSeq" id="WP_073304157.1">
    <property type="nucleotide sequence ID" value="NZ_FRAW01000013.1"/>
</dbReference>
<feature type="domain" description="PTS EIIA type-2" evidence="1">
    <location>
        <begin position="5"/>
        <end position="149"/>
    </location>
</feature>
<evidence type="ECO:0000259" key="1">
    <source>
        <dbReference type="PROSITE" id="PS51094"/>
    </source>
</evidence>
<dbReference type="SUPFAM" id="SSF55804">
    <property type="entry name" value="Phoshotransferase/anion transport protein"/>
    <property type="match status" value="1"/>
</dbReference>
<evidence type="ECO:0000313" key="2">
    <source>
        <dbReference type="EMBL" id="SHK66982.1"/>
    </source>
</evidence>
<dbReference type="PANTHER" id="PTHR47738:SF2">
    <property type="entry name" value="PTS SYSTEM FRUCTOSE-LIKE EIIA COMPONENT"/>
    <property type="match status" value="1"/>
</dbReference>
<sequence length="154" mass="17193">MRLSERFTDNSVIINSQSSTKEQILNELVDALCASYKLEHRDEIFDAVWKREQTRSTGIGCGLAVPHAKIDYVDRMCMVAATVEKGIDFDAMDNEPVHLLILIVSPGNTVGPHLKALSSVSRILANAEVRKDLIEAKTQADFLEIFGRAEDKYL</sequence>
<dbReference type="PANTHER" id="PTHR47738">
    <property type="entry name" value="PTS SYSTEM FRUCTOSE-LIKE EIIA COMPONENT-RELATED"/>
    <property type="match status" value="1"/>
</dbReference>
<dbReference type="Gene3D" id="3.40.930.10">
    <property type="entry name" value="Mannitol-specific EII, Chain A"/>
    <property type="match status" value="1"/>
</dbReference>